<evidence type="ECO:0008006" key="3">
    <source>
        <dbReference type="Google" id="ProtNLM"/>
    </source>
</evidence>
<keyword evidence="2" id="KW-1185">Reference proteome</keyword>
<dbReference type="SUPFAM" id="SSF56300">
    <property type="entry name" value="Metallo-dependent phosphatases"/>
    <property type="match status" value="1"/>
</dbReference>
<proteinExistence type="predicted"/>
<dbReference type="InterPro" id="IPR005235">
    <property type="entry name" value="YmdB-like"/>
</dbReference>
<protein>
    <recommendedName>
        <fullName evidence="3">Metallophosphoesterase</fullName>
    </recommendedName>
</protein>
<sequence length="270" mass="29687">MKILFVGEIVGKAGIFTLKNTLKPFIKDNDIDFVIGNGNGTTGGFGIGKNHSIYLRKLGINVITTGECAYYKKDIVQHYPKAPYLLRPANYPPGNPGRGWGIYNVGDSRIGVIDMLGLYGYSRVHLSNPYTYLPELIKKIKQDTSTVIVNFHSLTTAEKYTMFHHLDGKVTALIGSGTKALTADALISSKGTAFISDTGRTGAFQSVGGLEPKVEIQKFLTQIPERSLDFWSEQYLQGVTVESDESGQALRIETVNMKCEVEADEKNSHN</sequence>
<dbReference type="Gene3D" id="3.60.21.10">
    <property type="match status" value="1"/>
</dbReference>
<dbReference type="InterPro" id="IPR029052">
    <property type="entry name" value="Metallo-depent_PP-like"/>
</dbReference>
<comment type="caution">
    <text evidence="1">The sequence shown here is derived from an EMBL/GenBank/DDBJ whole genome shotgun (WGS) entry which is preliminary data.</text>
</comment>
<reference evidence="1 2" key="1">
    <citation type="submission" date="2020-08" db="EMBL/GenBank/DDBJ databases">
        <title>Genomic Encyclopedia of Type Strains, Phase IV (KMG-IV): sequencing the most valuable type-strain genomes for metagenomic binning, comparative biology and taxonomic classification.</title>
        <authorList>
            <person name="Goeker M."/>
        </authorList>
    </citation>
    <scope>NUCLEOTIDE SEQUENCE [LARGE SCALE GENOMIC DNA]</scope>
    <source>
        <strain evidence="1 2">DSM 2461</strain>
    </source>
</reference>
<evidence type="ECO:0000313" key="2">
    <source>
        <dbReference type="Proteomes" id="UP000587760"/>
    </source>
</evidence>
<name>A0A841RA92_9SPIO</name>
<accession>A0A841RA92</accession>
<dbReference type="PANTHER" id="PTHR36303:SF1">
    <property type="entry name" value="2',3'-CYCLIC-NUCLEOTIDE 2'-PHOSPHODIESTERASE"/>
    <property type="match status" value="1"/>
</dbReference>
<dbReference type="PANTHER" id="PTHR36303">
    <property type="entry name" value="2',3'-CYCLIC-NUCLEOTIDE 2'-PHOSPHODIESTERASE"/>
    <property type="match status" value="1"/>
</dbReference>
<dbReference type="GO" id="GO:0004113">
    <property type="term" value="F:2',3'-cyclic-nucleotide 3'-phosphodiesterase activity"/>
    <property type="evidence" value="ECO:0007669"/>
    <property type="project" value="TreeGrafter"/>
</dbReference>
<dbReference type="AlphaFoldDB" id="A0A841RA92"/>
<dbReference type="Proteomes" id="UP000587760">
    <property type="component" value="Unassembled WGS sequence"/>
</dbReference>
<dbReference type="RefSeq" id="WP_246434138.1">
    <property type="nucleotide sequence ID" value="NZ_JACHGJ010000011.1"/>
</dbReference>
<organism evidence="1 2">
    <name type="scientific">Spirochaeta isovalerica</name>
    <dbReference type="NCBI Taxonomy" id="150"/>
    <lineage>
        <taxon>Bacteria</taxon>
        <taxon>Pseudomonadati</taxon>
        <taxon>Spirochaetota</taxon>
        <taxon>Spirochaetia</taxon>
        <taxon>Spirochaetales</taxon>
        <taxon>Spirochaetaceae</taxon>
        <taxon>Spirochaeta</taxon>
    </lineage>
</organism>
<gene>
    <name evidence="1" type="ORF">HNR50_003987</name>
</gene>
<dbReference type="EMBL" id="JACHGJ010000011">
    <property type="protein sequence ID" value="MBB6482294.1"/>
    <property type="molecule type" value="Genomic_DNA"/>
</dbReference>
<evidence type="ECO:0000313" key="1">
    <source>
        <dbReference type="EMBL" id="MBB6482294.1"/>
    </source>
</evidence>
<dbReference type="Pfam" id="PF13277">
    <property type="entry name" value="YmdB"/>
    <property type="match status" value="1"/>
</dbReference>